<keyword evidence="2" id="KW-1185">Reference proteome</keyword>
<reference evidence="1" key="1">
    <citation type="submission" date="2021-04" db="EMBL/GenBank/DDBJ databases">
        <authorList>
            <person name="Tunstrom K."/>
        </authorList>
    </citation>
    <scope>NUCLEOTIDE SEQUENCE</scope>
</reference>
<accession>A0A8S3WUX8</accession>
<protein>
    <submittedName>
        <fullName evidence="1">(apollo) hypothetical protein</fullName>
    </submittedName>
</protein>
<dbReference type="OrthoDB" id="7324543at2759"/>
<evidence type="ECO:0000313" key="2">
    <source>
        <dbReference type="Proteomes" id="UP000691718"/>
    </source>
</evidence>
<evidence type="ECO:0000313" key="1">
    <source>
        <dbReference type="EMBL" id="CAG4983318.1"/>
    </source>
</evidence>
<dbReference type="Proteomes" id="UP000691718">
    <property type="component" value="Unassembled WGS sequence"/>
</dbReference>
<name>A0A8S3WUX8_PARAO</name>
<dbReference type="EMBL" id="CAJQZP010000758">
    <property type="protein sequence ID" value="CAG4983318.1"/>
    <property type="molecule type" value="Genomic_DNA"/>
</dbReference>
<gene>
    <name evidence="1" type="ORF">PAPOLLO_LOCUS10613</name>
</gene>
<dbReference type="AlphaFoldDB" id="A0A8S3WUX8"/>
<proteinExistence type="predicted"/>
<sequence length="308" mass="36634">MIPQKLLQTILKSLIWINCFIYFGTSLQIRKINNPSDVQIARKLTKFLDGKRKQVIRFTHQNREQKDTIEENIVKNKANTIEDSYNLNDDKEKHQTLNYFNRILVKRIVPHGLETPNFVYDFKHKTYYKPLTRIHKNNKALDVYKKSNKHSVGNNYLHFITSKNKRNKLNNYQPNSLEYYNEYFLQPFKYKSGKLYLKSSIEEIEELTKLVKRLLKVLNLNKIVIKKPQPVDNDETLTRKFEKSGEAHDPLAPGKKFETSETTTERQKVWLPYYPPWTYWNYKKSVYQDECPGLLIANGRMCINTPPH</sequence>
<comment type="caution">
    <text evidence="1">The sequence shown here is derived from an EMBL/GenBank/DDBJ whole genome shotgun (WGS) entry which is preliminary data.</text>
</comment>
<organism evidence="1 2">
    <name type="scientific">Parnassius apollo</name>
    <name type="common">Apollo butterfly</name>
    <name type="synonym">Papilio apollo</name>
    <dbReference type="NCBI Taxonomy" id="110799"/>
    <lineage>
        <taxon>Eukaryota</taxon>
        <taxon>Metazoa</taxon>
        <taxon>Ecdysozoa</taxon>
        <taxon>Arthropoda</taxon>
        <taxon>Hexapoda</taxon>
        <taxon>Insecta</taxon>
        <taxon>Pterygota</taxon>
        <taxon>Neoptera</taxon>
        <taxon>Endopterygota</taxon>
        <taxon>Lepidoptera</taxon>
        <taxon>Glossata</taxon>
        <taxon>Ditrysia</taxon>
        <taxon>Papilionoidea</taxon>
        <taxon>Papilionidae</taxon>
        <taxon>Parnassiinae</taxon>
        <taxon>Parnassini</taxon>
        <taxon>Parnassius</taxon>
        <taxon>Parnassius</taxon>
    </lineage>
</organism>